<dbReference type="InterPro" id="IPR011701">
    <property type="entry name" value="MFS"/>
</dbReference>
<dbReference type="GO" id="GO:0016020">
    <property type="term" value="C:membrane"/>
    <property type="evidence" value="ECO:0007669"/>
    <property type="project" value="UniProtKB-SubCell"/>
</dbReference>
<name>A0A8J2YV81_9PROT</name>
<feature type="transmembrane region" description="Helical" evidence="5">
    <location>
        <begin position="107"/>
        <end position="125"/>
    </location>
</feature>
<evidence type="ECO:0000259" key="6">
    <source>
        <dbReference type="PROSITE" id="PS50850"/>
    </source>
</evidence>
<evidence type="ECO:0000256" key="3">
    <source>
        <dbReference type="ARBA" id="ARBA00022989"/>
    </source>
</evidence>
<proteinExistence type="predicted"/>
<feature type="transmembrane region" description="Helical" evidence="5">
    <location>
        <begin position="77"/>
        <end position="95"/>
    </location>
</feature>
<feature type="transmembrane region" description="Helical" evidence="5">
    <location>
        <begin position="287"/>
        <end position="311"/>
    </location>
</feature>
<feature type="transmembrane region" description="Helical" evidence="5">
    <location>
        <begin position="385"/>
        <end position="405"/>
    </location>
</feature>
<accession>A0A8J2YV81</accession>
<feature type="transmembrane region" description="Helical" evidence="5">
    <location>
        <begin position="251"/>
        <end position="275"/>
    </location>
</feature>
<keyword evidence="2 5" id="KW-0812">Transmembrane</keyword>
<keyword evidence="3 5" id="KW-1133">Transmembrane helix</keyword>
<feature type="transmembrane region" description="Helical" evidence="5">
    <location>
        <begin position="164"/>
        <end position="185"/>
    </location>
</feature>
<dbReference type="SUPFAM" id="SSF103473">
    <property type="entry name" value="MFS general substrate transporter"/>
    <property type="match status" value="1"/>
</dbReference>
<dbReference type="RefSeq" id="WP_229743765.1">
    <property type="nucleotide sequence ID" value="NZ_BMJQ01000008.1"/>
</dbReference>
<dbReference type="EMBL" id="BMJQ01000008">
    <property type="protein sequence ID" value="GGF24499.1"/>
    <property type="molecule type" value="Genomic_DNA"/>
</dbReference>
<dbReference type="InterPro" id="IPR050382">
    <property type="entry name" value="MFS_Na/Anion_cotransporter"/>
</dbReference>
<feature type="transmembrane region" description="Helical" evidence="5">
    <location>
        <begin position="137"/>
        <end position="158"/>
    </location>
</feature>
<dbReference type="GO" id="GO:0022857">
    <property type="term" value="F:transmembrane transporter activity"/>
    <property type="evidence" value="ECO:0007669"/>
    <property type="project" value="InterPro"/>
</dbReference>
<keyword evidence="4 5" id="KW-0472">Membrane</keyword>
<dbReference type="PANTHER" id="PTHR11662:SF450">
    <property type="entry name" value="BLR1003 PROTEIN"/>
    <property type="match status" value="1"/>
</dbReference>
<evidence type="ECO:0000256" key="4">
    <source>
        <dbReference type="ARBA" id="ARBA00023136"/>
    </source>
</evidence>
<feature type="transmembrane region" description="Helical" evidence="5">
    <location>
        <begin position="50"/>
        <end position="70"/>
    </location>
</feature>
<reference evidence="7" key="1">
    <citation type="journal article" date="2014" name="Int. J. Syst. Evol. Microbiol.">
        <title>Complete genome sequence of Corynebacterium casei LMG S-19264T (=DSM 44701T), isolated from a smear-ripened cheese.</title>
        <authorList>
            <consortium name="US DOE Joint Genome Institute (JGI-PGF)"/>
            <person name="Walter F."/>
            <person name="Albersmeier A."/>
            <person name="Kalinowski J."/>
            <person name="Ruckert C."/>
        </authorList>
    </citation>
    <scope>NUCLEOTIDE SEQUENCE</scope>
    <source>
        <strain evidence="7">CGMCC 1.15725</strain>
    </source>
</reference>
<evidence type="ECO:0000313" key="8">
    <source>
        <dbReference type="Proteomes" id="UP000646365"/>
    </source>
</evidence>
<dbReference type="Pfam" id="PF07690">
    <property type="entry name" value="MFS_1"/>
    <property type="match status" value="1"/>
</dbReference>
<reference evidence="7" key="2">
    <citation type="submission" date="2020-09" db="EMBL/GenBank/DDBJ databases">
        <authorList>
            <person name="Sun Q."/>
            <person name="Zhou Y."/>
        </authorList>
    </citation>
    <scope>NUCLEOTIDE SEQUENCE</scope>
    <source>
        <strain evidence="7">CGMCC 1.15725</strain>
    </source>
</reference>
<dbReference type="AlphaFoldDB" id="A0A8J2YV81"/>
<dbReference type="Gene3D" id="1.20.1250.20">
    <property type="entry name" value="MFS general substrate transporter like domains"/>
    <property type="match status" value="2"/>
</dbReference>
<dbReference type="PANTHER" id="PTHR11662">
    <property type="entry name" value="SOLUTE CARRIER FAMILY 17"/>
    <property type="match status" value="1"/>
</dbReference>
<evidence type="ECO:0000256" key="1">
    <source>
        <dbReference type="ARBA" id="ARBA00004141"/>
    </source>
</evidence>
<keyword evidence="8" id="KW-1185">Reference proteome</keyword>
<evidence type="ECO:0000313" key="7">
    <source>
        <dbReference type="EMBL" id="GGF24499.1"/>
    </source>
</evidence>
<sequence>MHANDRNRAWIMVVLLFIFMVINFADKAVIGIAAVPIMQELGLGPRQFGLVGSSFFLLFAVSSVATGFLVNRVETRWVLLAMGCIWALTQFPMIGSVGFETLVACRIALGTGEGPAGPVALHAIYKWFPNELRTLPTAVIVQGGAVGVLVALPLLNWVVVRWTWHWAFGSLGLAGLVWCALWLVFGREGALGNGEAEEAAQSPSRVGYAQLLLSPTILACWAAAFGANWVLSLALSWQGAYLIKGLGFAQGSIGFLGALPASSSAVAMLAAGWYSQRLLSRGVSSRLARGILGGLSVVLGGAALTMLPYVPGTPAKIALTTLGVALPSVIYVIGNAVVGEITPPAQRGALLAIGTAVASTAGLLAPYIMGSVVESAATPLDGFNTGFFMCGVIMLVGGAIAMAFVNPEREAKRWSGRLQPLTATL</sequence>
<feature type="transmembrane region" description="Helical" evidence="5">
    <location>
        <begin position="12"/>
        <end position="38"/>
    </location>
</feature>
<feature type="domain" description="Major facilitator superfamily (MFS) profile" evidence="6">
    <location>
        <begin position="12"/>
        <end position="409"/>
    </location>
</feature>
<evidence type="ECO:0000256" key="5">
    <source>
        <dbReference type="SAM" id="Phobius"/>
    </source>
</evidence>
<comment type="caution">
    <text evidence="7">The sequence shown here is derived from an EMBL/GenBank/DDBJ whole genome shotgun (WGS) entry which is preliminary data.</text>
</comment>
<dbReference type="PROSITE" id="PS50850">
    <property type="entry name" value="MFS"/>
    <property type="match status" value="1"/>
</dbReference>
<evidence type="ECO:0000256" key="2">
    <source>
        <dbReference type="ARBA" id="ARBA00022692"/>
    </source>
</evidence>
<protein>
    <submittedName>
        <fullName evidence="7">MFS transporter</fullName>
    </submittedName>
</protein>
<comment type="subcellular location">
    <subcellularLocation>
        <location evidence="1">Membrane</location>
        <topology evidence="1">Multi-pass membrane protein</topology>
    </subcellularLocation>
</comment>
<feature type="transmembrane region" description="Helical" evidence="5">
    <location>
        <begin position="206"/>
        <end position="231"/>
    </location>
</feature>
<feature type="transmembrane region" description="Helical" evidence="5">
    <location>
        <begin position="350"/>
        <end position="373"/>
    </location>
</feature>
<dbReference type="InterPro" id="IPR020846">
    <property type="entry name" value="MFS_dom"/>
</dbReference>
<dbReference type="Proteomes" id="UP000646365">
    <property type="component" value="Unassembled WGS sequence"/>
</dbReference>
<feature type="transmembrane region" description="Helical" evidence="5">
    <location>
        <begin position="317"/>
        <end position="338"/>
    </location>
</feature>
<organism evidence="7 8">
    <name type="scientific">Aliidongia dinghuensis</name>
    <dbReference type="NCBI Taxonomy" id="1867774"/>
    <lineage>
        <taxon>Bacteria</taxon>
        <taxon>Pseudomonadati</taxon>
        <taxon>Pseudomonadota</taxon>
        <taxon>Alphaproteobacteria</taxon>
        <taxon>Rhodospirillales</taxon>
        <taxon>Dongiaceae</taxon>
        <taxon>Aliidongia</taxon>
    </lineage>
</organism>
<gene>
    <name evidence="7" type="ORF">GCM10011611_33200</name>
</gene>
<dbReference type="InterPro" id="IPR036259">
    <property type="entry name" value="MFS_trans_sf"/>
</dbReference>